<dbReference type="SMART" id="SM00635">
    <property type="entry name" value="BID_2"/>
    <property type="match status" value="1"/>
</dbReference>
<name>A0A641LLR4_9BACE</name>
<sequence length="360" mass="39518">YKAYPDDQTTINSIDFKVTTSGEGLVVNKRGLSEEAPGEYFIVVTSGGVPGNAVVTVEAEGRKVTASCEIYDKNDYYVESVTMLNSQYTIEDVLFYNLFPEVDVAPFGITDYWPIKWSSSDENIATVGSEGLVVFRSPGEVDIIATSRDKSDKCHFIVLLKVTSISFVDGTASYYAGESFKLATEVKANVKNIPEDRYTWTSSNEQVATVDNEGVVTTIAAGKTAIAVSIKDDKGNTVKAEKEITVKDAGIIEIYDVTFDDRFSWERQTTKELLIFIPEELDQGDFTNYLIFNFDQDVNLEDAHTYTIGADLSGQVTYSLNDETVSLLSGTLKVENGKLVFNLKVGIAGKQATINGTVNL</sequence>
<feature type="non-terminal residue" evidence="2">
    <location>
        <position position="1"/>
    </location>
</feature>
<dbReference type="Gene3D" id="2.60.40.1080">
    <property type="match status" value="2"/>
</dbReference>
<accession>A0A641LLR4</accession>
<feature type="domain" description="BIG2" evidence="1">
    <location>
        <begin position="161"/>
        <end position="240"/>
    </location>
</feature>
<comment type="caution">
    <text evidence="2">The sequence shown here is derived from an EMBL/GenBank/DDBJ whole genome shotgun (WGS) entry which is preliminary data.</text>
</comment>
<dbReference type="Pfam" id="PF02368">
    <property type="entry name" value="Big_2"/>
    <property type="match status" value="2"/>
</dbReference>
<dbReference type="InterPro" id="IPR008964">
    <property type="entry name" value="Invasin/intimin_cell_adhesion"/>
</dbReference>
<dbReference type="InterPro" id="IPR003343">
    <property type="entry name" value="Big_2"/>
</dbReference>
<dbReference type="AlphaFoldDB" id="A0A641LLR4"/>
<proteinExistence type="predicted"/>
<evidence type="ECO:0000313" key="2">
    <source>
        <dbReference type="EMBL" id="KAA3701876.1"/>
    </source>
</evidence>
<evidence type="ECO:0000259" key="1">
    <source>
        <dbReference type="SMART" id="SM00635"/>
    </source>
</evidence>
<dbReference type="RefSeq" id="WP_192910075.1">
    <property type="nucleotide sequence ID" value="NZ_VWMT01000238.1"/>
</dbReference>
<protein>
    <recommendedName>
        <fullName evidence="1">BIG2 domain-containing protein</fullName>
    </recommendedName>
</protein>
<gene>
    <name evidence="2" type="ORF">F3F94_21515</name>
</gene>
<organism evidence="2">
    <name type="scientific">Bacteroides salyersiae</name>
    <dbReference type="NCBI Taxonomy" id="291644"/>
    <lineage>
        <taxon>Bacteria</taxon>
        <taxon>Pseudomonadati</taxon>
        <taxon>Bacteroidota</taxon>
        <taxon>Bacteroidia</taxon>
        <taxon>Bacteroidales</taxon>
        <taxon>Bacteroidaceae</taxon>
        <taxon>Bacteroides</taxon>
    </lineage>
</organism>
<reference evidence="2" key="1">
    <citation type="journal article" date="2019" name="Nat. Med.">
        <title>A library of human gut bacterial isolates paired with longitudinal multiomics data enables mechanistic microbiome research.</title>
        <authorList>
            <person name="Poyet M."/>
            <person name="Groussin M."/>
            <person name="Gibbons S.M."/>
            <person name="Avila-Pacheco J."/>
            <person name="Jiang X."/>
            <person name="Kearney S.M."/>
            <person name="Perrotta A.R."/>
            <person name="Berdy B."/>
            <person name="Zhao S."/>
            <person name="Lieberman T.D."/>
            <person name="Swanson P.K."/>
            <person name="Smith M."/>
            <person name="Roesemann S."/>
            <person name="Alexander J.E."/>
            <person name="Rich S.A."/>
            <person name="Livny J."/>
            <person name="Vlamakis H."/>
            <person name="Clish C."/>
            <person name="Bullock K."/>
            <person name="Deik A."/>
            <person name="Scott J."/>
            <person name="Pierce K.A."/>
            <person name="Xavier R.J."/>
            <person name="Alm E.J."/>
        </authorList>
    </citation>
    <scope>NUCLEOTIDE SEQUENCE</scope>
    <source>
        <strain evidence="2">BIOML-A21</strain>
    </source>
</reference>
<dbReference type="EMBL" id="VWMU01000517">
    <property type="protein sequence ID" value="KAA3701876.1"/>
    <property type="molecule type" value="Genomic_DNA"/>
</dbReference>
<dbReference type="SUPFAM" id="SSF49373">
    <property type="entry name" value="Invasin/intimin cell-adhesion fragments"/>
    <property type="match status" value="2"/>
</dbReference>